<keyword evidence="1" id="KW-0812">Transmembrane</keyword>
<accession>A0A9N9JT56</accession>
<dbReference type="Proteomes" id="UP000789405">
    <property type="component" value="Unassembled WGS sequence"/>
</dbReference>
<feature type="non-terminal residue" evidence="2">
    <location>
        <position position="1"/>
    </location>
</feature>
<gene>
    <name evidence="2" type="ORF">DERYTH_LOCUS22066</name>
</gene>
<name>A0A9N9JT56_9GLOM</name>
<protein>
    <submittedName>
        <fullName evidence="2">6965_t:CDS:1</fullName>
    </submittedName>
</protein>
<dbReference type="AlphaFoldDB" id="A0A9N9JT56"/>
<feature type="transmembrane region" description="Helical" evidence="1">
    <location>
        <begin position="140"/>
        <end position="162"/>
    </location>
</feature>
<evidence type="ECO:0000256" key="1">
    <source>
        <dbReference type="SAM" id="Phobius"/>
    </source>
</evidence>
<proteinExistence type="predicted"/>
<dbReference type="OrthoDB" id="2486962at2759"/>
<comment type="caution">
    <text evidence="2">The sequence shown here is derived from an EMBL/GenBank/DDBJ whole genome shotgun (WGS) entry which is preliminary data.</text>
</comment>
<dbReference type="EMBL" id="CAJVPY010029637">
    <property type="protein sequence ID" value="CAG8794410.1"/>
    <property type="molecule type" value="Genomic_DNA"/>
</dbReference>
<keyword evidence="1" id="KW-0472">Membrane</keyword>
<evidence type="ECO:0000313" key="2">
    <source>
        <dbReference type="EMBL" id="CAG8794410.1"/>
    </source>
</evidence>
<evidence type="ECO:0000313" key="3">
    <source>
        <dbReference type="Proteomes" id="UP000789405"/>
    </source>
</evidence>
<keyword evidence="3" id="KW-1185">Reference proteome</keyword>
<keyword evidence="1" id="KW-1133">Transmembrane helix</keyword>
<sequence length="201" mass="22516">NSSFSSSSSVVFGIYTVNSSNSSYPFVIPLDSATYSGYFSSDGISIEGSKPQVNNIYLERIQYQYFDTSSEQARFTKVASKSSQHRVKYFGLLTRILLFRQYSNADFPNQTTPYSILQITNMSTFLTTYTQVNKVSSTTVAGFLSGLGGSTAFLLVIYKFFFGGYKSPGLLKPFLPKEWTTMSKTTDEEATITRLRQISKF</sequence>
<reference evidence="2" key="1">
    <citation type="submission" date="2021-06" db="EMBL/GenBank/DDBJ databases">
        <authorList>
            <person name="Kallberg Y."/>
            <person name="Tangrot J."/>
            <person name="Rosling A."/>
        </authorList>
    </citation>
    <scope>NUCLEOTIDE SEQUENCE</scope>
    <source>
        <strain evidence="2">MA453B</strain>
    </source>
</reference>
<organism evidence="2 3">
    <name type="scientific">Dentiscutata erythropus</name>
    <dbReference type="NCBI Taxonomy" id="1348616"/>
    <lineage>
        <taxon>Eukaryota</taxon>
        <taxon>Fungi</taxon>
        <taxon>Fungi incertae sedis</taxon>
        <taxon>Mucoromycota</taxon>
        <taxon>Glomeromycotina</taxon>
        <taxon>Glomeromycetes</taxon>
        <taxon>Diversisporales</taxon>
        <taxon>Gigasporaceae</taxon>
        <taxon>Dentiscutata</taxon>
    </lineage>
</organism>